<reference evidence="2 3" key="1">
    <citation type="submission" date="2023-10" db="EMBL/GenBank/DDBJ databases">
        <title>Characteristics and mechanism of a salt-tolerant marine origin heterotrophic nitrifying- aerobic denitrifying bacteria Marinobacter xestospongiae HN1.</title>
        <authorList>
            <person name="Qi R."/>
        </authorList>
    </citation>
    <scope>NUCLEOTIDE SEQUENCE [LARGE SCALE GENOMIC DNA]</scope>
    <source>
        <strain evidence="2 3">HN1</strain>
    </source>
</reference>
<sequence>MSIRTVVTSVLACTLLSVTSGALASETTADSQQSYESCSMITSEYVTVLQLLSRGFDGESLSEALPDISPQAGQRVRALTRLVEQQGLVDTYSQINSEYARCARTVYQRQGKPPARSREGHFHFCAGENKVRYEVLMSAVVGADRREVLPQLASQHQAVANAIYDLYHQEGALTVFDSLASELKACLNRQR</sequence>
<feature type="signal peptide" evidence="1">
    <location>
        <begin position="1"/>
        <end position="24"/>
    </location>
</feature>
<keyword evidence="3" id="KW-1185">Reference proteome</keyword>
<proteinExistence type="predicted"/>
<organism evidence="2 3">
    <name type="scientific">Marinobacter xestospongiae</name>
    <dbReference type="NCBI Taxonomy" id="994319"/>
    <lineage>
        <taxon>Bacteria</taxon>
        <taxon>Pseudomonadati</taxon>
        <taxon>Pseudomonadota</taxon>
        <taxon>Gammaproteobacteria</taxon>
        <taxon>Pseudomonadales</taxon>
        <taxon>Marinobacteraceae</taxon>
        <taxon>Marinobacter</taxon>
    </lineage>
</organism>
<name>A0ABU3VYF8_9GAMM</name>
<comment type="caution">
    <text evidence="2">The sequence shown here is derived from an EMBL/GenBank/DDBJ whole genome shotgun (WGS) entry which is preliminary data.</text>
</comment>
<dbReference type="Proteomes" id="UP001269819">
    <property type="component" value="Unassembled WGS sequence"/>
</dbReference>
<dbReference type="EMBL" id="JAWIIJ010000007">
    <property type="protein sequence ID" value="MDV2079315.1"/>
    <property type="molecule type" value="Genomic_DNA"/>
</dbReference>
<evidence type="ECO:0000313" key="3">
    <source>
        <dbReference type="Proteomes" id="UP001269819"/>
    </source>
</evidence>
<gene>
    <name evidence="2" type="ORF">RYS15_11490</name>
</gene>
<evidence type="ECO:0000256" key="1">
    <source>
        <dbReference type="SAM" id="SignalP"/>
    </source>
</evidence>
<evidence type="ECO:0000313" key="2">
    <source>
        <dbReference type="EMBL" id="MDV2079315.1"/>
    </source>
</evidence>
<accession>A0ABU3VYF8</accession>
<feature type="chain" id="PRO_5045572107" description="DUF305 domain-containing protein" evidence="1">
    <location>
        <begin position="25"/>
        <end position="191"/>
    </location>
</feature>
<keyword evidence="1" id="KW-0732">Signal</keyword>
<dbReference type="RefSeq" id="WP_316973897.1">
    <property type="nucleotide sequence ID" value="NZ_JAWIIJ010000007.1"/>
</dbReference>
<protein>
    <recommendedName>
        <fullName evidence="4">DUF305 domain-containing protein</fullName>
    </recommendedName>
</protein>
<evidence type="ECO:0008006" key="4">
    <source>
        <dbReference type="Google" id="ProtNLM"/>
    </source>
</evidence>